<comment type="caution">
    <text evidence="7">The sequence shown here is derived from an EMBL/GenBank/DDBJ whole genome shotgun (WGS) entry which is preliminary data.</text>
</comment>
<proteinExistence type="predicted"/>
<evidence type="ECO:0000313" key="8">
    <source>
        <dbReference type="Proteomes" id="UP000268829"/>
    </source>
</evidence>
<evidence type="ECO:0000256" key="5">
    <source>
        <dbReference type="ARBA" id="ARBA00023163"/>
    </source>
</evidence>
<dbReference type="SUPFAM" id="SSF55781">
    <property type="entry name" value="GAF domain-like"/>
    <property type="match status" value="1"/>
</dbReference>
<evidence type="ECO:0000256" key="2">
    <source>
        <dbReference type="ARBA" id="ARBA00022840"/>
    </source>
</evidence>
<dbReference type="PRINTS" id="PR01590">
    <property type="entry name" value="HTHFIS"/>
</dbReference>
<dbReference type="PANTHER" id="PTHR32071:SF101">
    <property type="entry name" value="ACETOIN DEHYDROGENASE OPERON TRANSCRIPTIONAL ACTIVATOR ACOR"/>
    <property type="match status" value="1"/>
</dbReference>
<evidence type="ECO:0000256" key="3">
    <source>
        <dbReference type="ARBA" id="ARBA00023015"/>
    </source>
</evidence>
<dbReference type="Proteomes" id="UP000268829">
    <property type="component" value="Unassembled WGS sequence"/>
</dbReference>
<dbReference type="Gene3D" id="1.10.8.60">
    <property type="match status" value="1"/>
</dbReference>
<dbReference type="Gene3D" id="3.30.450.40">
    <property type="match status" value="1"/>
</dbReference>
<dbReference type="CDD" id="cd00009">
    <property type="entry name" value="AAA"/>
    <property type="match status" value="1"/>
</dbReference>
<dbReference type="Gene3D" id="1.10.10.60">
    <property type="entry name" value="Homeodomain-like"/>
    <property type="match status" value="1"/>
</dbReference>
<keyword evidence="1" id="KW-0547">Nucleotide-binding</keyword>
<evidence type="ECO:0000256" key="4">
    <source>
        <dbReference type="ARBA" id="ARBA00023125"/>
    </source>
</evidence>
<dbReference type="InterPro" id="IPR025943">
    <property type="entry name" value="Sigma_54_int_dom_ATP-bd_2"/>
</dbReference>
<dbReference type="InterPro" id="IPR002078">
    <property type="entry name" value="Sigma_54_int"/>
</dbReference>
<dbReference type="InterPro" id="IPR025944">
    <property type="entry name" value="Sigma_54_int_dom_CS"/>
</dbReference>
<dbReference type="OrthoDB" id="9771372at2"/>
<keyword evidence="3" id="KW-0805">Transcription regulation</keyword>
<dbReference type="SMART" id="SM00382">
    <property type="entry name" value="AAA"/>
    <property type="match status" value="1"/>
</dbReference>
<keyword evidence="4" id="KW-0238">DNA-binding</keyword>
<reference evidence="7 8" key="1">
    <citation type="submission" date="2018-10" db="EMBL/GenBank/DDBJ databases">
        <title>Phylogenomics of Brevibacillus.</title>
        <authorList>
            <person name="Dunlap C."/>
        </authorList>
    </citation>
    <scope>NUCLEOTIDE SEQUENCE [LARGE SCALE GENOMIC DNA]</scope>
    <source>
        <strain evidence="7 8">DSM 100115</strain>
    </source>
</reference>
<keyword evidence="8" id="KW-1185">Reference proteome</keyword>
<dbReference type="InterPro" id="IPR009057">
    <property type="entry name" value="Homeodomain-like_sf"/>
</dbReference>
<dbReference type="AlphaFoldDB" id="A0A3M8B394"/>
<keyword evidence="5" id="KW-0804">Transcription</keyword>
<dbReference type="Gene3D" id="3.40.50.300">
    <property type="entry name" value="P-loop containing nucleotide triphosphate hydrolases"/>
    <property type="match status" value="1"/>
</dbReference>
<dbReference type="InterPro" id="IPR003593">
    <property type="entry name" value="AAA+_ATPase"/>
</dbReference>
<dbReference type="RefSeq" id="WP_122904544.1">
    <property type="nucleotide sequence ID" value="NZ_CP154342.1"/>
</dbReference>
<dbReference type="InterPro" id="IPR002197">
    <property type="entry name" value="HTH_Fis"/>
</dbReference>
<dbReference type="SUPFAM" id="SSF52540">
    <property type="entry name" value="P-loop containing nucleoside triphosphate hydrolases"/>
    <property type="match status" value="1"/>
</dbReference>
<dbReference type="FunFam" id="3.40.50.300:FF:000006">
    <property type="entry name" value="DNA-binding transcriptional regulator NtrC"/>
    <property type="match status" value="1"/>
</dbReference>
<accession>A0A3M8B394</accession>
<dbReference type="PROSITE" id="PS00676">
    <property type="entry name" value="SIGMA54_INTERACT_2"/>
    <property type="match status" value="1"/>
</dbReference>
<dbReference type="GO" id="GO:0043565">
    <property type="term" value="F:sequence-specific DNA binding"/>
    <property type="evidence" value="ECO:0007669"/>
    <property type="project" value="InterPro"/>
</dbReference>
<organism evidence="7 8">
    <name type="scientific">Brevibacillus gelatini</name>
    <dbReference type="NCBI Taxonomy" id="1655277"/>
    <lineage>
        <taxon>Bacteria</taxon>
        <taxon>Bacillati</taxon>
        <taxon>Bacillota</taxon>
        <taxon>Bacilli</taxon>
        <taxon>Bacillales</taxon>
        <taxon>Paenibacillaceae</taxon>
        <taxon>Brevibacillus</taxon>
    </lineage>
</organism>
<dbReference type="InterPro" id="IPR027417">
    <property type="entry name" value="P-loop_NTPase"/>
</dbReference>
<dbReference type="Pfam" id="PF01590">
    <property type="entry name" value="GAF"/>
    <property type="match status" value="1"/>
</dbReference>
<dbReference type="InterPro" id="IPR025662">
    <property type="entry name" value="Sigma_54_int_dom_ATP-bd_1"/>
</dbReference>
<dbReference type="SUPFAM" id="SSF46689">
    <property type="entry name" value="Homeodomain-like"/>
    <property type="match status" value="1"/>
</dbReference>
<evidence type="ECO:0000256" key="1">
    <source>
        <dbReference type="ARBA" id="ARBA00022741"/>
    </source>
</evidence>
<protein>
    <submittedName>
        <fullName evidence="7">Sigma-54-dependent Fis family transcriptional regulator</fullName>
    </submittedName>
</protein>
<dbReference type="PANTHER" id="PTHR32071">
    <property type="entry name" value="TRANSCRIPTIONAL REGULATORY PROTEIN"/>
    <property type="match status" value="1"/>
</dbReference>
<gene>
    <name evidence="7" type="ORF">EDM57_09585</name>
</gene>
<dbReference type="Pfam" id="PF02954">
    <property type="entry name" value="HTH_8"/>
    <property type="match status" value="1"/>
</dbReference>
<sequence>MFEESVSLRVWKRFVQEGVIDSARINKRITESWHRCKRNQVNPYAGTGQVVLSGDALKRQKESSRHLLELALPQIDRLSPFIHDVGMIALVIDPEGYVLSMRGEKRALLAANEINFVEGVRWTEEEVGTNAIGTALMAKEAIMVNGTEHYSVASHHWSCFAAPIRDEAGGLLGVIDVSSPLERSHPQAMAIVMTLAYSIEQAWMKQRQQDELELLQRSVLLADEPERQLVVYNKEERVVYASADIRRLIAGWSGRTRRELAEYGLMEVRQAPVFSVRHNGLIGWLVEVAPGSTRAPRIFLSGSPAFQFKGEKGTSAAFASVLRELERIAPTDSNVVIYGESGTGKELVAQAIHDNSPRREGPFVAVNCGAIPRELMESELFGYVEGAFTGARRRGYKGKLAQANGGTLFLDEIGEIPAAMQVALLRVLQERKVTPIGSTEEQSLDIRVIAATHRNLRQQVSEGTFREDLYYRLHVLPVSLPPLRARKEDIPLLILHYCRKNGYAELELPDVLQKELLAYDWPGNIRELYNVVERLRVIPREDWKRFLFGLTQPDWIEDFSVSTHSGQSGTDLRLGAGHAANKPAFYEPDSLRYREQLERQTIIQALEKSGGSASVAAELLGIPRSTFYRKLKKYRL</sequence>
<dbReference type="GO" id="GO:0005524">
    <property type="term" value="F:ATP binding"/>
    <property type="evidence" value="ECO:0007669"/>
    <property type="project" value="UniProtKB-KW"/>
</dbReference>
<dbReference type="InterPro" id="IPR003018">
    <property type="entry name" value="GAF"/>
</dbReference>
<dbReference type="PROSITE" id="PS00675">
    <property type="entry name" value="SIGMA54_INTERACT_1"/>
    <property type="match status" value="1"/>
</dbReference>
<dbReference type="Pfam" id="PF00158">
    <property type="entry name" value="Sigma54_activat"/>
    <property type="match status" value="1"/>
</dbReference>
<dbReference type="Pfam" id="PF25601">
    <property type="entry name" value="AAA_lid_14"/>
    <property type="match status" value="1"/>
</dbReference>
<dbReference type="PROSITE" id="PS50045">
    <property type="entry name" value="SIGMA54_INTERACT_4"/>
    <property type="match status" value="1"/>
</dbReference>
<name>A0A3M8B394_9BACL</name>
<dbReference type="InterPro" id="IPR029016">
    <property type="entry name" value="GAF-like_dom_sf"/>
</dbReference>
<evidence type="ECO:0000313" key="7">
    <source>
        <dbReference type="EMBL" id="RNB57762.1"/>
    </source>
</evidence>
<feature type="domain" description="Sigma-54 factor interaction" evidence="6">
    <location>
        <begin position="311"/>
        <end position="537"/>
    </location>
</feature>
<dbReference type="InterPro" id="IPR058031">
    <property type="entry name" value="AAA_lid_NorR"/>
</dbReference>
<dbReference type="PROSITE" id="PS00688">
    <property type="entry name" value="SIGMA54_INTERACT_3"/>
    <property type="match status" value="1"/>
</dbReference>
<keyword evidence="2" id="KW-0067">ATP-binding</keyword>
<dbReference type="EMBL" id="RHHS01000021">
    <property type="protein sequence ID" value="RNB57762.1"/>
    <property type="molecule type" value="Genomic_DNA"/>
</dbReference>
<evidence type="ECO:0000259" key="6">
    <source>
        <dbReference type="PROSITE" id="PS50045"/>
    </source>
</evidence>
<dbReference type="GO" id="GO:0006355">
    <property type="term" value="P:regulation of DNA-templated transcription"/>
    <property type="evidence" value="ECO:0007669"/>
    <property type="project" value="InterPro"/>
</dbReference>